<sequence>RSSRDSALSAESIDNNEEFEEKPYKPWHRRRESEGSSIGTSVGTSSDIRARKWSSKDSNFISADSMSSFKSYEDVGPLRPRHS</sequence>
<organism evidence="2">
    <name type="scientific">Arion vulgaris</name>
    <dbReference type="NCBI Taxonomy" id="1028688"/>
    <lineage>
        <taxon>Eukaryota</taxon>
        <taxon>Metazoa</taxon>
        <taxon>Spiralia</taxon>
        <taxon>Lophotrochozoa</taxon>
        <taxon>Mollusca</taxon>
        <taxon>Gastropoda</taxon>
        <taxon>Heterobranchia</taxon>
        <taxon>Euthyneura</taxon>
        <taxon>Panpulmonata</taxon>
        <taxon>Eupulmonata</taxon>
        <taxon>Stylommatophora</taxon>
        <taxon>Helicina</taxon>
        <taxon>Arionoidea</taxon>
        <taxon>Arionidae</taxon>
        <taxon>Arion</taxon>
    </lineage>
</organism>
<feature type="compositionally biased region" description="Low complexity" evidence="1">
    <location>
        <begin position="35"/>
        <end position="46"/>
    </location>
</feature>
<dbReference type="AlphaFoldDB" id="A0A0B6XXX9"/>
<dbReference type="EMBL" id="HACG01001853">
    <property type="protein sequence ID" value="CEK48718.1"/>
    <property type="molecule type" value="Transcribed_RNA"/>
</dbReference>
<feature type="non-terminal residue" evidence="2">
    <location>
        <position position="83"/>
    </location>
</feature>
<evidence type="ECO:0000256" key="1">
    <source>
        <dbReference type="SAM" id="MobiDB-lite"/>
    </source>
</evidence>
<accession>A0A0B6XXX9</accession>
<feature type="region of interest" description="Disordered" evidence="1">
    <location>
        <begin position="1"/>
        <end position="53"/>
    </location>
</feature>
<reference evidence="2" key="1">
    <citation type="submission" date="2014-12" db="EMBL/GenBank/DDBJ databases">
        <title>Insight into the proteome of Arion vulgaris.</title>
        <authorList>
            <person name="Aradska J."/>
            <person name="Bulat T."/>
            <person name="Smidak R."/>
            <person name="Sarate P."/>
            <person name="Gangsoo J."/>
            <person name="Sialana F."/>
            <person name="Bilban M."/>
            <person name="Lubec G."/>
        </authorList>
    </citation>
    <scope>NUCLEOTIDE SEQUENCE</scope>
    <source>
        <tissue evidence="2">Skin</tissue>
    </source>
</reference>
<evidence type="ECO:0000313" key="2">
    <source>
        <dbReference type="EMBL" id="CEK48718.1"/>
    </source>
</evidence>
<proteinExistence type="predicted"/>
<feature type="non-terminal residue" evidence="2">
    <location>
        <position position="1"/>
    </location>
</feature>
<name>A0A0B6XXX9_9EUPU</name>
<protein>
    <submittedName>
        <fullName evidence="2">Uncharacterized protein</fullName>
    </submittedName>
</protein>
<gene>
    <name evidence="2" type="primary">ORF4936</name>
</gene>